<dbReference type="Pfam" id="PF07538">
    <property type="entry name" value="ChW"/>
    <property type="match status" value="1"/>
</dbReference>
<dbReference type="Proteomes" id="UP001431775">
    <property type="component" value="Unassembled WGS sequence"/>
</dbReference>
<protein>
    <recommendedName>
        <fullName evidence="3">DUF4424 domain-containing protein</fullName>
    </recommendedName>
</protein>
<keyword evidence="2" id="KW-1185">Reference proteome</keyword>
<dbReference type="InterPro" id="IPR006637">
    <property type="entry name" value="ChW"/>
</dbReference>
<evidence type="ECO:0000313" key="1">
    <source>
        <dbReference type="EMBL" id="MDI2111997.1"/>
    </source>
</evidence>
<dbReference type="RefSeq" id="WP_281461675.1">
    <property type="nucleotide sequence ID" value="NZ_JASBAN010000001.1"/>
</dbReference>
<accession>A0ABT6Q5G9</accession>
<evidence type="ECO:0000313" key="2">
    <source>
        <dbReference type="Proteomes" id="UP001431775"/>
    </source>
</evidence>
<organism evidence="1 2">
    <name type="scientific">Commensalibacter nepenthis</name>
    <dbReference type="NCBI Taxonomy" id="3043872"/>
    <lineage>
        <taxon>Bacteria</taxon>
        <taxon>Pseudomonadati</taxon>
        <taxon>Pseudomonadota</taxon>
        <taxon>Alphaproteobacteria</taxon>
        <taxon>Acetobacterales</taxon>
        <taxon>Acetobacteraceae</taxon>
    </lineage>
</organism>
<comment type="caution">
    <text evidence="1">The sequence shown here is derived from an EMBL/GenBank/DDBJ whole genome shotgun (WGS) entry which is preliminary data.</text>
</comment>
<reference evidence="1" key="1">
    <citation type="submission" date="2023-05" db="EMBL/GenBank/DDBJ databases">
        <title>Whole genome sequence of Commensalibacter sp.</title>
        <authorList>
            <person name="Charoenyingcharoen P."/>
            <person name="Yukphan P."/>
        </authorList>
    </citation>
    <scope>NUCLEOTIDE SEQUENCE</scope>
    <source>
        <strain evidence="1">TBRC 10068</strain>
    </source>
</reference>
<gene>
    <name evidence="1" type="ORF">QJV33_01615</name>
</gene>
<proteinExistence type="predicted"/>
<dbReference type="EMBL" id="JASBAN010000001">
    <property type="protein sequence ID" value="MDI2111997.1"/>
    <property type="molecule type" value="Genomic_DNA"/>
</dbReference>
<name>A0ABT6Q5G9_9PROT</name>
<sequence length="360" mass="38947">MSEGKDQGRQGQQQRVIDLNVNGHLMSLDVGLYCIYHAPEQAPADDFGFPGLRISLPPFKQSAHVSIETFEKDGWLGAEKNAALIRISGGAGLILVTVYQNPSSQLPAPKLQVVRLNDAPEIIALNNNDVVPVAAVKEYANIAQQEQQTAVKQAATDSENSISIFAHIQRMGDVSVKLGDWIGIPDSKTWIEGFGLNINNYIKPEDIEYQALLGKGWMSPWHQGNQFCGSRGMGLPLCGLSIKLSDEAAKKYHVRLSATFVDGTKVGPVEDATMLSAESVAPLEAVRVELISIADGKSFGVSSTASVPLETEAPKKTIRKIVPAKSVRSNIKLKTSTSKEAALKAMERKVTTKATIKKTK</sequence>
<evidence type="ECO:0008006" key="3">
    <source>
        <dbReference type="Google" id="ProtNLM"/>
    </source>
</evidence>